<dbReference type="InterPro" id="IPR003594">
    <property type="entry name" value="HATPase_dom"/>
</dbReference>
<evidence type="ECO:0000256" key="6">
    <source>
        <dbReference type="SAM" id="MobiDB-lite"/>
    </source>
</evidence>
<evidence type="ECO:0000256" key="5">
    <source>
        <dbReference type="ARBA" id="ARBA00023012"/>
    </source>
</evidence>
<dbReference type="SMART" id="SM00387">
    <property type="entry name" value="HATPase_c"/>
    <property type="match status" value="1"/>
</dbReference>
<dbReference type="Pfam" id="PF02518">
    <property type="entry name" value="HATPase_c"/>
    <property type="match status" value="1"/>
</dbReference>
<dbReference type="InterPro" id="IPR036890">
    <property type="entry name" value="HATPase_C_sf"/>
</dbReference>
<dbReference type="EMBL" id="JAUSYP010000001">
    <property type="protein sequence ID" value="MDQ0745938.1"/>
    <property type="molecule type" value="Genomic_DNA"/>
</dbReference>
<dbReference type="GO" id="GO:0016301">
    <property type="term" value="F:kinase activity"/>
    <property type="evidence" value="ECO:0007669"/>
    <property type="project" value="UniProtKB-KW"/>
</dbReference>
<evidence type="ECO:0000313" key="9">
    <source>
        <dbReference type="Proteomes" id="UP001232755"/>
    </source>
</evidence>
<dbReference type="Proteomes" id="UP001232755">
    <property type="component" value="Unassembled WGS sequence"/>
</dbReference>
<evidence type="ECO:0000256" key="2">
    <source>
        <dbReference type="ARBA" id="ARBA00012438"/>
    </source>
</evidence>
<dbReference type="Gene3D" id="3.30.565.10">
    <property type="entry name" value="Histidine kinase-like ATPase, C-terminal domain"/>
    <property type="match status" value="1"/>
</dbReference>
<keyword evidence="4 8" id="KW-0418">Kinase</keyword>
<dbReference type="CDD" id="cd16917">
    <property type="entry name" value="HATPase_UhpB-NarQ-NarX-like"/>
    <property type="match status" value="1"/>
</dbReference>
<evidence type="ECO:0000256" key="1">
    <source>
        <dbReference type="ARBA" id="ARBA00000085"/>
    </source>
</evidence>
<keyword evidence="9" id="KW-1185">Reference proteome</keyword>
<evidence type="ECO:0000313" key="8">
    <source>
        <dbReference type="EMBL" id="MDQ0745938.1"/>
    </source>
</evidence>
<feature type="domain" description="Histidine kinase/HSP90-like ATPase" evidence="7">
    <location>
        <begin position="61"/>
        <end position="165"/>
    </location>
</feature>
<dbReference type="PANTHER" id="PTHR24421">
    <property type="entry name" value="NITRATE/NITRITE SENSOR PROTEIN NARX-RELATED"/>
    <property type="match status" value="1"/>
</dbReference>
<keyword evidence="5" id="KW-0902">Two-component regulatory system</keyword>
<sequence>MPTSNRSRLPFDAQPSRSERQQLLSPQPGIHDLDPLLARVRSAGLAVTYRSVGDLDTLGSGVQLTVYRIVQEALTNTLKHAGTGTAAEVTVTADAGTVRIRVTDTGTPPGTPVLAEPEPRTGDTGHGLIGIRQRAAMYGGDVTIGPRDTGHGWIVDIVLDVPAAPTPSASGEHLQ</sequence>
<feature type="region of interest" description="Disordered" evidence="6">
    <location>
        <begin position="1"/>
        <end position="30"/>
    </location>
</feature>
<gene>
    <name evidence="8" type="ORF">QF034_000169</name>
</gene>
<evidence type="ECO:0000259" key="7">
    <source>
        <dbReference type="SMART" id="SM00387"/>
    </source>
</evidence>
<name>A0ABU0QEX6_9ACTN</name>
<protein>
    <recommendedName>
        <fullName evidence="2">histidine kinase</fullName>
        <ecNumber evidence="2">2.7.13.3</ecNumber>
    </recommendedName>
</protein>
<dbReference type="PANTHER" id="PTHR24421:SF10">
    <property type="entry name" value="NITRATE_NITRITE SENSOR PROTEIN NARQ"/>
    <property type="match status" value="1"/>
</dbReference>
<dbReference type="InterPro" id="IPR050482">
    <property type="entry name" value="Sensor_HK_TwoCompSys"/>
</dbReference>
<evidence type="ECO:0000256" key="4">
    <source>
        <dbReference type="ARBA" id="ARBA00022777"/>
    </source>
</evidence>
<comment type="caution">
    <text evidence="8">The sequence shown here is derived from an EMBL/GenBank/DDBJ whole genome shotgun (WGS) entry which is preliminary data.</text>
</comment>
<organism evidence="8 9">
    <name type="scientific">Streptomyces africanus</name>
    <dbReference type="NCBI Taxonomy" id="231024"/>
    <lineage>
        <taxon>Bacteria</taxon>
        <taxon>Bacillati</taxon>
        <taxon>Actinomycetota</taxon>
        <taxon>Actinomycetes</taxon>
        <taxon>Kitasatosporales</taxon>
        <taxon>Streptomycetaceae</taxon>
        <taxon>Streptomyces</taxon>
    </lineage>
</organism>
<comment type="catalytic activity">
    <reaction evidence="1">
        <text>ATP + protein L-histidine = ADP + protein N-phospho-L-histidine.</text>
        <dbReference type="EC" id="2.7.13.3"/>
    </reaction>
</comment>
<keyword evidence="3" id="KW-0808">Transferase</keyword>
<feature type="region of interest" description="Disordered" evidence="6">
    <location>
        <begin position="102"/>
        <end position="124"/>
    </location>
</feature>
<reference evidence="8 9" key="1">
    <citation type="submission" date="2023-07" db="EMBL/GenBank/DDBJ databases">
        <title>Comparative genomics of wheat-associated soil bacteria to identify genetic determinants of phenazine resistance.</title>
        <authorList>
            <person name="Mouncey N."/>
        </authorList>
    </citation>
    <scope>NUCLEOTIDE SEQUENCE [LARGE SCALE GENOMIC DNA]</scope>
    <source>
        <strain evidence="8 9">B3I12</strain>
    </source>
</reference>
<evidence type="ECO:0000256" key="3">
    <source>
        <dbReference type="ARBA" id="ARBA00022679"/>
    </source>
</evidence>
<dbReference type="EC" id="2.7.13.3" evidence="2"/>
<accession>A0ABU0QEX6</accession>
<proteinExistence type="predicted"/>
<dbReference type="SUPFAM" id="SSF55874">
    <property type="entry name" value="ATPase domain of HSP90 chaperone/DNA topoisomerase II/histidine kinase"/>
    <property type="match status" value="1"/>
</dbReference>